<dbReference type="InterPro" id="IPR033370">
    <property type="entry name" value="COG1"/>
</dbReference>
<reference evidence="10" key="2">
    <citation type="submission" date="2015-01" db="EMBL/GenBank/DDBJ databases">
        <title>Evolutionary Origins and Diversification of the Mycorrhizal Mutualists.</title>
        <authorList>
            <consortium name="DOE Joint Genome Institute"/>
            <consortium name="Mycorrhizal Genomics Consortium"/>
            <person name="Kohler A."/>
            <person name="Kuo A."/>
            <person name="Nagy L.G."/>
            <person name="Floudas D."/>
            <person name="Copeland A."/>
            <person name="Barry K.W."/>
            <person name="Cichocki N."/>
            <person name="Veneault-Fourrey C."/>
            <person name="LaButti K."/>
            <person name="Lindquist E.A."/>
            <person name="Lipzen A."/>
            <person name="Lundell T."/>
            <person name="Morin E."/>
            <person name="Murat C."/>
            <person name="Riley R."/>
            <person name="Ohm R."/>
            <person name="Sun H."/>
            <person name="Tunlid A."/>
            <person name="Henrissat B."/>
            <person name="Grigoriev I.V."/>
            <person name="Hibbett D.S."/>
            <person name="Martin F."/>
        </authorList>
    </citation>
    <scope>NUCLEOTIDE SEQUENCE [LARGE SCALE GENOMIC DNA]</scope>
    <source>
        <strain evidence="10">MUT 4182</strain>
    </source>
</reference>
<dbReference type="GO" id="GO:0017119">
    <property type="term" value="C:Golgi transport complex"/>
    <property type="evidence" value="ECO:0007669"/>
    <property type="project" value="InterPro"/>
</dbReference>
<evidence type="ECO:0000256" key="7">
    <source>
        <dbReference type="ARBA" id="ARBA00023136"/>
    </source>
</evidence>
<keyword evidence="4" id="KW-0813">Transport</keyword>
<name>A0A0C3QNK7_9AGAM</name>
<dbReference type="Pfam" id="PF08700">
    <property type="entry name" value="VPS51_Exo84_N"/>
    <property type="match status" value="1"/>
</dbReference>
<reference evidence="9 10" key="1">
    <citation type="submission" date="2014-04" db="EMBL/GenBank/DDBJ databases">
        <authorList>
            <consortium name="DOE Joint Genome Institute"/>
            <person name="Kuo A."/>
            <person name="Girlanda M."/>
            <person name="Perotto S."/>
            <person name="Kohler A."/>
            <person name="Nagy L.G."/>
            <person name="Floudas D."/>
            <person name="Copeland A."/>
            <person name="Barry K.W."/>
            <person name="Cichocki N."/>
            <person name="Veneault-Fourrey C."/>
            <person name="LaButti K."/>
            <person name="Lindquist E.A."/>
            <person name="Lipzen A."/>
            <person name="Lundell T."/>
            <person name="Morin E."/>
            <person name="Murat C."/>
            <person name="Sun H."/>
            <person name="Tunlid A."/>
            <person name="Henrissat B."/>
            <person name="Grigoriev I.V."/>
            <person name="Hibbett D.S."/>
            <person name="Martin F."/>
            <person name="Nordberg H.P."/>
            <person name="Cantor M.N."/>
            <person name="Hua S.X."/>
        </authorList>
    </citation>
    <scope>NUCLEOTIDE SEQUENCE [LARGE SCALE GENOMIC DNA]</scope>
    <source>
        <strain evidence="9 10">MUT 4182</strain>
    </source>
</reference>
<organism evidence="9 10">
    <name type="scientific">Tulasnella calospora MUT 4182</name>
    <dbReference type="NCBI Taxonomy" id="1051891"/>
    <lineage>
        <taxon>Eukaryota</taxon>
        <taxon>Fungi</taxon>
        <taxon>Dikarya</taxon>
        <taxon>Basidiomycota</taxon>
        <taxon>Agaricomycotina</taxon>
        <taxon>Agaricomycetes</taxon>
        <taxon>Cantharellales</taxon>
        <taxon>Tulasnellaceae</taxon>
        <taxon>Tulasnella</taxon>
    </lineage>
</organism>
<keyword evidence="7" id="KW-0472">Membrane</keyword>
<comment type="similarity">
    <text evidence="2">Belongs to the COG1 family.</text>
</comment>
<dbReference type="PANTHER" id="PTHR31658:SF0">
    <property type="entry name" value="CONSERVED OLIGOMERIC GOLGI COMPLEX SUBUNIT 1"/>
    <property type="match status" value="1"/>
</dbReference>
<evidence type="ECO:0000256" key="1">
    <source>
        <dbReference type="ARBA" id="ARBA00004395"/>
    </source>
</evidence>
<dbReference type="GO" id="GO:0006891">
    <property type="term" value="P:intra-Golgi vesicle-mediated transport"/>
    <property type="evidence" value="ECO:0007669"/>
    <property type="project" value="InterPro"/>
</dbReference>
<dbReference type="GO" id="GO:0015031">
    <property type="term" value="P:protein transport"/>
    <property type="evidence" value="ECO:0007669"/>
    <property type="project" value="UniProtKB-KW"/>
</dbReference>
<feature type="region of interest" description="Disordered" evidence="8">
    <location>
        <begin position="1"/>
        <end position="77"/>
    </location>
</feature>
<sequence length="1002" mass="109920">MATVKKQHRPSVASIPVSTSGSSTVTSPKVTRKGGLQQQQQQQHPPGPKTPNTGSKFAVANGPASAKQPPGEEDLSRLEPDQMFARFAVAEVRALKKRLRTDADSKQEELRLMVGERYRDLLQASSAIVSISETSQKVQSTFEDIKDSCDTSKEVRSLKSGHKRVQSMAAFPGSRGRPALQDSQLVTLHSLAAHLKLLLDTPEQLWRLLERKKYLQAAWLYLLARVVYRALTQDDEDEQEVPWSKEGIEILDQFPLVQRQWDTISSFRSQISYRASQSLRDLPSPSPSAPTSPPYTSAAETLMSILLLDSLPLSDTLSLFLSQRTKTLQAVYSSHRPLGAGDRSPAISKSRKKNQELAASLLRSPNQQSMTFSQAASPVDMSANPSFRLTGMTPDPEMEKALAGRRRRDKALKQVRNSLRRSVDILAATLGAIREIYGGGSREKPLIGELLENAALPSSLDSSTAVDTPSLLKSLPSSTLLIRYLPPSIQSYAPFIDTTSPSSQLSPSAIASASSEWHRTSLHSLEDKVSEWLQDLDAISEVWSLWTGLLPSDSSSDPWRETLTAKEREELLKAIQQACVKRVKELWKDKLAAIEASIVSQVKRCIEILQKEDDGKTEREYDINPPSFYFSPDFLDALSGMTKGAAPVLSSVETSSATLVQNCKNALHQRVLNRTPLLNSVLEAVESMAKELWDDLAALEGPLGQTRNVAEPLLASYRPEAQLSALEMVKSLQSLLLEFTPTLVSLINTRVSVFIGKVALILATDSSFVEYLVPDESGRQTFCSEMSSVHDSSLDVWRSYTVHAALQEWRPMFNHPGTASSKPSTLSTNLSKALQTLATSIQQLGFARHTVSMASEIPESADGVTTQILWDLLFLSRLCAVHQDRKYDSALSTVLERVKASILSKVEDAEAFNTHLESTVDLQLSRSQLLLGLLLPTSRAVSSLSVPPTPGLTGSRFKTGSSALASQSLPPPAEKDFQLAMEIAKPSSRFGMLLVPSVDGRA</sequence>
<dbReference type="OrthoDB" id="46189at2759"/>
<proteinExistence type="inferred from homology"/>
<evidence type="ECO:0000313" key="9">
    <source>
        <dbReference type="EMBL" id="KIO34810.1"/>
    </source>
</evidence>
<feature type="compositionally biased region" description="Low complexity" evidence="8">
    <location>
        <begin position="11"/>
        <end position="29"/>
    </location>
</feature>
<evidence type="ECO:0000256" key="5">
    <source>
        <dbReference type="ARBA" id="ARBA00022927"/>
    </source>
</evidence>
<accession>A0A0C3QNK7</accession>
<dbReference type="AlphaFoldDB" id="A0A0C3QNK7"/>
<feature type="region of interest" description="Disordered" evidence="8">
    <location>
        <begin position="336"/>
        <end position="356"/>
    </location>
</feature>
<dbReference type="Proteomes" id="UP000054248">
    <property type="component" value="Unassembled WGS sequence"/>
</dbReference>
<dbReference type="GO" id="GO:0000139">
    <property type="term" value="C:Golgi membrane"/>
    <property type="evidence" value="ECO:0007669"/>
    <property type="project" value="UniProtKB-SubCell"/>
</dbReference>
<comment type="subcellular location">
    <subcellularLocation>
        <location evidence="1">Golgi apparatus membrane</location>
        <topology evidence="1">Peripheral membrane protein</topology>
    </subcellularLocation>
</comment>
<evidence type="ECO:0000313" key="10">
    <source>
        <dbReference type="Proteomes" id="UP000054248"/>
    </source>
</evidence>
<evidence type="ECO:0000256" key="8">
    <source>
        <dbReference type="SAM" id="MobiDB-lite"/>
    </source>
</evidence>
<gene>
    <name evidence="9" type="ORF">M407DRAFT_210263</name>
</gene>
<evidence type="ECO:0000256" key="4">
    <source>
        <dbReference type="ARBA" id="ARBA00022448"/>
    </source>
</evidence>
<evidence type="ECO:0000256" key="3">
    <source>
        <dbReference type="ARBA" id="ARBA00020978"/>
    </source>
</evidence>
<keyword evidence="6" id="KW-0333">Golgi apparatus</keyword>
<dbReference type="PANTHER" id="PTHR31658">
    <property type="entry name" value="CONSERVED OLIGOMERIC GOLGI COMPLEX SUBUNIT 1"/>
    <property type="match status" value="1"/>
</dbReference>
<dbReference type="EMBL" id="KN822942">
    <property type="protein sequence ID" value="KIO34810.1"/>
    <property type="molecule type" value="Genomic_DNA"/>
</dbReference>
<keyword evidence="5" id="KW-0653">Protein transport</keyword>
<evidence type="ECO:0000256" key="6">
    <source>
        <dbReference type="ARBA" id="ARBA00023034"/>
    </source>
</evidence>
<keyword evidence="10" id="KW-1185">Reference proteome</keyword>
<evidence type="ECO:0000256" key="2">
    <source>
        <dbReference type="ARBA" id="ARBA00006653"/>
    </source>
</evidence>
<dbReference type="STRING" id="1051891.A0A0C3QNK7"/>
<protein>
    <recommendedName>
        <fullName evidence="3">Conserved oligomeric Golgi complex subunit 1</fullName>
    </recommendedName>
</protein>
<dbReference type="HOGENOM" id="CLU_008852_0_0_1"/>